<dbReference type="GeneID" id="117366067"/>
<sequence>MQARARVNSAQPRSKRRLTSSRGQFALPDMRKAHLKVRLWNLAGLELSRLTVFPRTVPALFFQAAPGQPRHGVKAGPTSSGDVRSKAEGSMWRETGSALREAARIGQGLAEMPREQVHSVARSFALESQWKSMQRAIRLHTSLLLASYKGIAGEFSQAVEEVAAHRVVRSEWASGMSLPKGAGFRKCSSFSCTVTDISSRRKPSAEQYWPSGLLIWNQFSHSAREDRVHGMRHARSIYQDTVVRGLTADEMKKARESKQKVERETQGKPPRQKLNEKARERKVPASRISRLANFGGLAVSLGFGTLTELARNSLNGEKPKDTQSMLDSSSFLSEANAEKIVDTLCRVRGAALKIGQMLSIQDSSFISPKLQKIFERVRQSADFMPTWQMLKVLVEELGPDWQQKLASFEEQPFAAASIGQVHLGVLNDGREVAMKIQYPGIAESINSDTDNLLSILKMNVVLPEGLFPDNSIQVLRRELEWECNYTREAECAQKFRQLLPDDPFFYVPKVIDDLTTKRVLTMELVSGVPLDHCASLSQDIRNEICFNILRLCLREVFEFRFMQTDPNWSNFFYDMQKHKVTLLDFGASREFGKDFTDNYIEVVKAAADGDRAKVLQKSRDLKFLTGFETKVFEEAHVDAVMILGEPFASAEPFDFGTQNTTRRIHSLVPVMLKHRLVPPPEESYSLHRKMAGSFLICAKLGAIIPCQQLFQDMYGKYWERERPALADNATT</sequence>
<dbReference type="CDD" id="cd13970">
    <property type="entry name" value="ABC1_ADCK3"/>
    <property type="match status" value="1"/>
</dbReference>
<dbReference type="Proteomes" id="UP000515159">
    <property type="component" value="Chromosome 8"/>
</dbReference>
<evidence type="ECO:0000256" key="1">
    <source>
        <dbReference type="ARBA" id="ARBA00004749"/>
    </source>
</evidence>
<evidence type="ECO:0000256" key="4">
    <source>
        <dbReference type="ARBA" id="ARBA00022741"/>
    </source>
</evidence>
<evidence type="ECO:0000313" key="8">
    <source>
        <dbReference type="Proteomes" id="UP000515159"/>
    </source>
</evidence>
<dbReference type="InParanoid" id="A0A6P8S9B0"/>
<evidence type="ECO:0000313" key="9">
    <source>
        <dbReference type="RefSeq" id="XP_033813036.1"/>
    </source>
</evidence>
<evidence type="ECO:0000256" key="3">
    <source>
        <dbReference type="ARBA" id="ARBA00022679"/>
    </source>
</evidence>
<dbReference type="RefSeq" id="XP_033813036.1">
    <property type="nucleotide sequence ID" value="XM_033957145.1"/>
</dbReference>
<dbReference type="GO" id="GO:0006744">
    <property type="term" value="P:ubiquinone biosynthetic process"/>
    <property type="evidence" value="ECO:0007669"/>
    <property type="project" value="TreeGrafter"/>
</dbReference>
<comment type="pathway">
    <text evidence="1">Cofactor biosynthesis; ubiquinone biosynthesis.</text>
</comment>
<feature type="domain" description="ABC1 atypical kinase-like" evidence="7">
    <location>
        <begin position="377"/>
        <end position="616"/>
    </location>
</feature>
<evidence type="ECO:0000259" key="7">
    <source>
        <dbReference type="Pfam" id="PF03109"/>
    </source>
</evidence>
<dbReference type="InterPro" id="IPR034646">
    <property type="entry name" value="ADCK3_dom"/>
</dbReference>
<dbReference type="InterPro" id="IPR004147">
    <property type="entry name" value="ABC1_dom"/>
</dbReference>
<dbReference type="CTD" id="79934"/>
<dbReference type="FunCoup" id="A0A6P8S9B0">
    <property type="interactions" value="1050"/>
</dbReference>
<keyword evidence="3" id="KW-0808">Transferase</keyword>
<protein>
    <submittedName>
        <fullName evidence="9">Atypical kinase COQ8B, mitochondrial isoform X1</fullName>
    </submittedName>
</protein>
<feature type="region of interest" description="Disordered" evidence="6">
    <location>
        <begin position="67"/>
        <end position="90"/>
    </location>
</feature>
<dbReference type="SUPFAM" id="SSF56112">
    <property type="entry name" value="Protein kinase-like (PK-like)"/>
    <property type="match status" value="1"/>
</dbReference>
<dbReference type="KEGG" id="gsh:117366067"/>
<evidence type="ECO:0000256" key="5">
    <source>
        <dbReference type="ARBA" id="ARBA00022840"/>
    </source>
</evidence>
<evidence type="ECO:0000256" key="2">
    <source>
        <dbReference type="ARBA" id="ARBA00009670"/>
    </source>
</evidence>
<feature type="region of interest" description="Disordered" evidence="6">
    <location>
        <begin position="1"/>
        <end position="24"/>
    </location>
</feature>
<keyword evidence="8" id="KW-1185">Reference proteome</keyword>
<dbReference type="GO" id="GO:0005524">
    <property type="term" value="F:ATP binding"/>
    <property type="evidence" value="ECO:0007669"/>
    <property type="project" value="UniProtKB-KW"/>
</dbReference>
<dbReference type="PANTHER" id="PTHR43851">
    <property type="match status" value="1"/>
</dbReference>
<feature type="compositionally biased region" description="Basic and acidic residues" evidence="6">
    <location>
        <begin position="251"/>
        <end position="266"/>
    </location>
</feature>
<reference evidence="9" key="1">
    <citation type="submission" date="2025-08" db="UniProtKB">
        <authorList>
            <consortium name="RefSeq"/>
        </authorList>
    </citation>
    <scope>IDENTIFICATION</scope>
</reference>
<dbReference type="PANTHER" id="PTHR43851:SF4">
    <property type="entry name" value="ATYPICAL KINASE COQ8B, MITOCHONDRIAL"/>
    <property type="match status" value="1"/>
</dbReference>
<accession>A0A6P8S9B0</accession>
<comment type="similarity">
    <text evidence="2">Belongs to the protein kinase superfamily. ADCK protein kinase family.</text>
</comment>
<keyword evidence="5" id="KW-0067">ATP-binding</keyword>
<keyword evidence="4" id="KW-0547">Nucleotide-binding</keyword>
<evidence type="ECO:0000256" key="6">
    <source>
        <dbReference type="SAM" id="MobiDB-lite"/>
    </source>
</evidence>
<dbReference type="Pfam" id="PF03109">
    <property type="entry name" value="ABC1"/>
    <property type="match status" value="1"/>
</dbReference>
<dbReference type="InterPro" id="IPR051409">
    <property type="entry name" value="Atypical_kinase_ADCK"/>
</dbReference>
<name>A0A6P8S9B0_GEOSA</name>
<dbReference type="GO" id="GO:0016301">
    <property type="term" value="F:kinase activity"/>
    <property type="evidence" value="ECO:0007669"/>
    <property type="project" value="UniProtKB-KW"/>
</dbReference>
<feature type="compositionally biased region" description="Basic and acidic residues" evidence="6">
    <location>
        <begin position="273"/>
        <end position="282"/>
    </location>
</feature>
<dbReference type="AlphaFoldDB" id="A0A6P8S9B0"/>
<organism evidence="8 9">
    <name type="scientific">Geotrypetes seraphini</name>
    <name type="common">Gaboon caecilian</name>
    <name type="synonym">Caecilia seraphini</name>
    <dbReference type="NCBI Taxonomy" id="260995"/>
    <lineage>
        <taxon>Eukaryota</taxon>
        <taxon>Metazoa</taxon>
        <taxon>Chordata</taxon>
        <taxon>Craniata</taxon>
        <taxon>Vertebrata</taxon>
        <taxon>Euteleostomi</taxon>
        <taxon>Amphibia</taxon>
        <taxon>Gymnophiona</taxon>
        <taxon>Geotrypetes</taxon>
    </lineage>
</organism>
<keyword evidence="9" id="KW-0418">Kinase</keyword>
<proteinExistence type="inferred from homology"/>
<dbReference type="InterPro" id="IPR011009">
    <property type="entry name" value="Kinase-like_dom_sf"/>
</dbReference>
<dbReference type="OrthoDB" id="201153at2759"/>
<feature type="region of interest" description="Disordered" evidence="6">
    <location>
        <begin position="251"/>
        <end position="282"/>
    </location>
</feature>
<gene>
    <name evidence="9" type="primary">COQ8B</name>
</gene>